<dbReference type="EMBL" id="WESC01000003">
    <property type="protein sequence ID" value="KAB7741584.1"/>
    <property type="molecule type" value="Genomic_DNA"/>
</dbReference>
<evidence type="ECO:0000256" key="1">
    <source>
        <dbReference type="SAM" id="SignalP"/>
    </source>
</evidence>
<gene>
    <name evidence="3" type="ORF">F2P47_04050</name>
</gene>
<keyword evidence="4" id="KW-1185">Reference proteome</keyword>
<organism evidence="3 4">
    <name type="scientific">Parvibaculum sedimenti</name>
    <dbReference type="NCBI Taxonomy" id="2608632"/>
    <lineage>
        <taxon>Bacteria</taxon>
        <taxon>Pseudomonadati</taxon>
        <taxon>Pseudomonadota</taxon>
        <taxon>Alphaproteobacteria</taxon>
        <taxon>Hyphomicrobiales</taxon>
        <taxon>Parvibaculaceae</taxon>
        <taxon>Parvibaculum</taxon>
    </lineage>
</organism>
<keyword evidence="1" id="KW-0732">Signal</keyword>
<accession>A0A6N6VPY1</accession>
<evidence type="ECO:0000259" key="2">
    <source>
        <dbReference type="Pfam" id="PF03413"/>
    </source>
</evidence>
<proteinExistence type="predicted"/>
<feature type="chain" id="PRO_5027011043" description="PepSY domain-containing protein" evidence="1">
    <location>
        <begin position="26"/>
        <end position="123"/>
    </location>
</feature>
<feature type="signal peptide" evidence="1">
    <location>
        <begin position="1"/>
        <end position="25"/>
    </location>
</feature>
<name>A0A6N6VPY1_9HYPH</name>
<reference evidence="3 4" key="1">
    <citation type="submission" date="2019-09" db="EMBL/GenBank/DDBJ databases">
        <title>Parvibaculum sedimenti sp. nov., isolated from sediment.</title>
        <authorList>
            <person name="Wang Y."/>
        </authorList>
    </citation>
    <scope>NUCLEOTIDE SEQUENCE [LARGE SCALE GENOMIC DNA]</scope>
    <source>
        <strain evidence="3 4">HXT-9</strain>
    </source>
</reference>
<dbReference type="AlphaFoldDB" id="A0A6N6VPY1"/>
<dbReference type="InterPro" id="IPR025711">
    <property type="entry name" value="PepSY"/>
</dbReference>
<sequence>MMRTQTYIALALAAFLALPGGEATAASWRHERSMIGRPIERTDMRSDQNDAREGVRTGRIQPLGKVLRRVHERYPGQLLDAQLVDAGGRPVYLIKLMTPDGNVGIVSADAATGDIIDYRQGGR</sequence>
<evidence type="ECO:0000313" key="3">
    <source>
        <dbReference type="EMBL" id="KAB7741584.1"/>
    </source>
</evidence>
<evidence type="ECO:0000313" key="4">
    <source>
        <dbReference type="Proteomes" id="UP000468901"/>
    </source>
</evidence>
<protein>
    <recommendedName>
        <fullName evidence="2">PepSY domain-containing protein</fullName>
    </recommendedName>
</protein>
<dbReference type="RefSeq" id="WP_152214888.1">
    <property type="nucleotide sequence ID" value="NZ_JBAQYD010000352.1"/>
</dbReference>
<comment type="caution">
    <text evidence="3">The sequence shown here is derived from an EMBL/GenBank/DDBJ whole genome shotgun (WGS) entry which is preliminary data.</text>
</comment>
<feature type="domain" description="PepSY" evidence="2">
    <location>
        <begin position="65"/>
        <end position="118"/>
    </location>
</feature>
<dbReference type="Proteomes" id="UP000468901">
    <property type="component" value="Unassembled WGS sequence"/>
</dbReference>
<dbReference type="Pfam" id="PF03413">
    <property type="entry name" value="PepSY"/>
    <property type="match status" value="1"/>
</dbReference>